<dbReference type="GO" id="GO:0004594">
    <property type="term" value="F:pantothenate kinase activity"/>
    <property type="evidence" value="ECO:0007669"/>
    <property type="project" value="TreeGrafter"/>
</dbReference>
<evidence type="ECO:0000256" key="3">
    <source>
        <dbReference type="ARBA" id="ARBA00022993"/>
    </source>
</evidence>
<dbReference type="AlphaFoldDB" id="A0AAV7YA39"/>
<dbReference type="GO" id="GO:0015937">
    <property type="term" value="P:coenzyme A biosynthetic process"/>
    <property type="evidence" value="ECO:0007669"/>
    <property type="project" value="UniProtKB-KW"/>
</dbReference>
<evidence type="ECO:0000313" key="5">
    <source>
        <dbReference type="Proteomes" id="UP001146793"/>
    </source>
</evidence>
<dbReference type="SUPFAM" id="SSF53067">
    <property type="entry name" value="Actin-like ATPase domain"/>
    <property type="match status" value="1"/>
</dbReference>
<dbReference type="Proteomes" id="UP001146793">
    <property type="component" value="Unassembled WGS sequence"/>
</dbReference>
<dbReference type="GO" id="GO:0005524">
    <property type="term" value="F:ATP binding"/>
    <property type="evidence" value="ECO:0007669"/>
    <property type="project" value="UniProtKB-KW"/>
</dbReference>
<proteinExistence type="predicted"/>
<dbReference type="PANTHER" id="PTHR12280:SF20">
    <property type="entry name" value="4'-PHOSPHOPANTETHEINE PHOSPHATASE"/>
    <property type="match status" value="1"/>
</dbReference>
<dbReference type="EMBL" id="JANTQA010000072">
    <property type="protein sequence ID" value="KAJ3424359.1"/>
    <property type="molecule type" value="Genomic_DNA"/>
</dbReference>
<keyword evidence="1" id="KW-0547">Nucleotide-binding</keyword>
<dbReference type="InterPro" id="IPR004567">
    <property type="entry name" value="Type_II_PanK"/>
</dbReference>
<evidence type="ECO:0000256" key="2">
    <source>
        <dbReference type="ARBA" id="ARBA00022840"/>
    </source>
</evidence>
<dbReference type="GO" id="GO:0005829">
    <property type="term" value="C:cytosol"/>
    <property type="evidence" value="ECO:0007669"/>
    <property type="project" value="TreeGrafter"/>
</dbReference>
<keyword evidence="2" id="KW-0067">ATP-binding</keyword>
<dbReference type="Gene3D" id="3.30.420.40">
    <property type="match status" value="1"/>
</dbReference>
<dbReference type="PANTHER" id="PTHR12280">
    <property type="entry name" value="PANTOTHENATE KINASE"/>
    <property type="match status" value="1"/>
</dbReference>
<evidence type="ECO:0000313" key="4">
    <source>
        <dbReference type="EMBL" id="KAJ3424359.1"/>
    </source>
</evidence>
<gene>
    <name evidence="4" type="ORF">M0812_29079</name>
</gene>
<keyword evidence="4" id="KW-0418">Kinase</keyword>
<comment type="caution">
    <text evidence="4">The sequence shown here is derived from an EMBL/GenBank/DDBJ whole genome shotgun (WGS) entry which is preliminary data.</text>
</comment>
<reference evidence="4" key="1">
    <citation type="submission" date="2022-08" db="EMBL/GenBank/DDBJ databases">
        <title>Novel sulphate-reducing endosymbionts in the free-living metamonad Anaeramoeba.</title>
        <authorList>
            <person name="Jerlstrom-Hultqvist J."/>
            <person name="Cepicka I."/>
            <person name="Gallot-Lavallee L."/>
            <person name="Salas-Leiva D."/>
            <person name="Curtis B.A."/>
            <person name="Zahonova K."/>
            <person name="Pipaliya S."/>
            <person name="Dacks J."/>
            <person name="Roger A.J."/>
        </authorList>
    </citation>
    <scope>NUCLEOTIDE SEQUENCE</scope>
    <source>
        <strain evidence="4">Busselton2</strain>
    </source>
</reference>
<organism evidence="4 5">
    <name type="scientific">Anaeramoeba flamelloides</name>
    <dbReference type="NCBI Taxonomy" id="1746091"/>
    <lineage>
        <taxon>Eukaryota</taxon>
        <taxon>Metamonada</taxon>
        <taxon>Anaeramoebidae</taxon>
        <taxon>Anaeramoeba</taxon>
    </lineage>
</organism>
<sequence length="348" mass="38876">MDNSSLFLKKEFSISNSRSNQIGIDYGGTLTKITYFGEETNELITIHKPSNDFDGVIETIREIPKIKRYFAFSNEKQNEKAKNKEIKLSLTGGGTYRYKSKFQEIFPFPIQITNEGKCLHNGFSFVLQNVPDPVFQMDPQSPTEMIPASLKLNDRYIISIMGTGSGFFFSENGECKRIGGSGIGGGSFLGLLKLLTSLTDFDQIKKIPHEEHDPINLRVKDILGEGSEEMGLDGNLMAAFFGKIATKKKEKEQKEETKKMEKETITENQIAYSLAQTIFSNVAQISVLYAQSNNAKVIVFVGGLICDKILAPEMITNYVNFYSQNTVRAVFMKHSAYIGSIGALNLEN</sequence>
<evidence type="ECO:0000256" key="1">
    <source>
        <dbReference type="ARBA" id="ARBA00022741"/>
    </source>
</evidence>
<accession>A0AAV7YA39</accession>
<dbReference type="Gene3D" id="3.30.420.510">
    <property type="match status" value="1"/>
</dbReference>
<keyword evidence="3" id="KW-0173">Coenzyme A biosynthesis</keyword>
<dbReference type="InterPro" id="IPR043129">
    <property type="entry name" value="ATPase_NBD"/>
</dbReference>
<keyword evidence="4" id="KW-0808">Transferase</keyword>
<protein>
    <submittedName>
        <fullName evidence="4">Pantothenate kinase</fullName>
    </submittedName>
</protein>
<dbReference type="Pfam" id="PF03630">
    <property type="entry name" value="Fumble"/>
    <property type="match status" value="1"/>
</dbReference>
<name>A0AAV7YA39_9EUKA</name>